<dbReference type="RefSeq" id="WP_151175408.1">
    <property type="nucleotide sequence ID" value="NZ_CP042906.1"/>
</dbReference>
<organism evidence="1 2">
    <name type="scientific">Hypericibacter terrae</name>
    <dbReference type="NCBI Taxonomy" id="2602015"/>
    <lineage>
        <taxon>Bacteria</taxon>
        <taxon>Pseudomonadati</taxon>
        <taxon>Pseudomonadota</taxon>
        <taxon>Alphaproteobacteria</taxon>
        <taxon>Rhodospirillales</taxon>
        <taxon>Dongiaceae</taxon>
        <taxon>Hypericibacter</taxon>
    </lineage>
</organism>
<dbReference type="EMBL" id="CP042906">
    <property type="protein sequence ID" value="QEX14906.1"/>
    <property type="molecule type" value="Genomic_DNA"/>
</dbReference>
<keyword evidence="2" id="KW-1185">Reference proteome</keyword>
<accession>A0A5J6MJM3</accession>
<dbReference type="AlphaFoldDB" id="A0A5J6MJM3"/>
<dbReference type="OrthoDB" id="8449790at2"/>
<evidence type="ECO:0000313" key="1">
    <source>
        <dbReference type="EMBL" id="QEX14906.1"/>
    </source>
</evidence>
<name>A0A5J6MJM3_9PROT</name>
<dbReference type="InterPro" id="IPR009531">
    <property type="entry name" value="DUF1150"/>
</dbReference>
<proteinExistence type="predicted"/>
<dbReference type="KEGG" id="htq:FRZ44_01820"/>
<reference evidence="1 2" key="1">
    <citation type="submission" date="2019-08" db="EMBL/GenBank/DDBJ databases">
        <title>Hyperibacter terrae gen. nov., sp. nov. and Hyperibacter viscosus sp. nov., two new members in the family Rhodospirillaceae isolated from the rhizosphere of Hypericum perforatum.</title>
        <authorList>
            <person name="Noviana Z."/>
        </authorList>
    </citation>
    <scope>NUCLEOTIDE SEQUENCE [LARGE SCALE GENOMIC DNA]</scope>
    <source>
        <strain evidence="1 2">R5913</strain>
    </source>
</reference>
<dbReference type="Proteomes" id="UP000326202">
    <property type="component" value="Chromosome"/>
</dbReference>
<evidence type="ECO:0000313" key="2">
    <source>
        <dbReference type="Proteomes" id="UP000326202"/>
    </source>
</evidence>
<evidence type="ECO:0008006" key="3">
    <source>
        <dbReference type="Google" id="ProtNLM"/>
    </source>
</evidence>
<gene>
    <name evidence="1" type="ORF">FRZ44_01820</name>
</gene>
<sequence>MNTNKNTNKTTETRVPPMSDADLAVLGLADVAYVRPVMVEGKPGFAVHAANGNRLGVAPSREIAQAFIHEQELEAVSLH</sequence>
<protein>
    <recommendedName>
        <fullName evidence="3">DUF1150 domain-containing protein</fullName>
    </recommendedName>
</protein>
<dbReference type="Pfam" id="PF06620">
    <property type="entry name" value="DUF1150"/>
    <property type="match status" value="1"/>
</dbReference>